<dbReference type="CDD" id="cd22257">
    <property type="entry name" value="AcrIF6-like"/>
    <property type="match status" value="1"/>
</dbReference>
<evidence type="ECO:0000313" key="2">
    <source>
        <dbReference type="Proteomes" id="UP000472580"/>
    </source>
</evidence>
<accession>A0A6L6YGA0</accession>
<name>A0A6L6YGA0_9BURK</name>
<sequence>MRLTTPNRTLPAICLAVYGCGQLERVAEFISALPADYREEGVRFTAGQIAGQYAFEQVKLDRKGYDTRRLLRCLSILNNAGAVFPTDEALAHADDLINNFTADFGHDEDGEATFRIKAQSYRLKKYDCHALWARIRQADLLVDSVSREKLFDAEESDDLSFMDDSLDFRLTAHLVDPQGEKFASVQQYFTVTDGRLSVEDLIDYDFTDYPNFHDESGNTYRLIELLTEKFIDRSVGAVKNFLASQNMTPPSEVQKRETIPEYVYSVSPYSFNQ</sequence>
<dbReference type="AlphaFoldDB" id="A0A6L6YGA0"/>
<dbReference type="PROSITE" id="PS51257">
    <property type="entry name" value="PROKAR_LIPOPROTEIN"/>
    <property type="match status" value="1"/>
</dbReference>
<dbReference type="Proteomes" id="UP000472580">
    <property type="component" value="Unassembled WGS sequence"/>
</dbReference>
<proteinExistence type="predicted"/>
<dbReference type="EMBL" id="WSRP01000014">
    <property type="protein sequence ID" value="MVX56710.1"/>
    <property type="molecule type" value="Genomic_DNA"/>
</dbReference>
<protein>
    <submittedName>
        <fullName evidence="1">Uncharacterized protein</fullName>
    </submittedName>
</protein>
<comment type="caution">
    <text evidence="1">The sequence shown here is derived from an EMBL/GenBank/DDBJ whole genome shotgun (WGS) entry which is preliminary data.</text>
</comment>
<dbReference type="RefSeq" id="WP_160335142.1">
    <property type="nucleotide sequence ID" value="NZ_CALPCR010000018.1"/>
</dbReference>
<dbReference type="OrthoDB" id="9157041at2"/>
<reference evidence="1 2" key="1">
    <citation type="submission" date="2019-12" db="EMBL/GenBank/DDBJ databases">
        <title>Microbes associate with the intestines of laboratory mice.</title>
        <authorList>
            <person name="Navarre W."/>
            <person name="Wong E."/>
        </authorList>
    </citation>
    <scope>NUCLEOTIDE SEQUENCE [LARGE SCALE GENOMIC DNA]</scope>
    <source>
        <strain evidence="1 2">NM82_D38</strain>
    </source>
</reference>
<evidence type="ECO:0000313" key="1">
    <source>
        <dbReference type="EMBL" id="MVX56710.1"/>
    </source>
</evidence>
<organism evidence="1 2">
    <name type="scientific">Parasutterella muris</name>
    <dbReference type="NCBI Taxonomy" id="2565572"/>
    <lineage>
        <taxon>Bacteria</taxon>
        <taxon>Pseudomonadati</taxon>
        <taxon>Pseudomonadota</taxon>
        <taxon>Betaproteobacteria</taxon>
        <taxon>Burkholderiales</taxon>
        <taxon>Sutterellaceae</taxon>
        <taxon>Parasutterella</taxon>
    </lineage>
</organism>
<keyword evidence="2" id="KW-1185">Reference proteome</keyword>
<gene>
    <name evidence="1" type="ORF">E5987_05740</name>
</gene>